<feature type="compositionally biased region" description="Pro residues" evidence="9">
    <location>
        <begin position="293"/>
        <end position="302"/>
    </location>
</feature>
<sequence length="1257" mass="136484">MQLASSRLGSGLDATPASRLAGGSLGSSRPLQRHSRLHRGAGGRRQVVATAASDDAAEQLRQENERLRQARSPAAAPGAVSTLEQTAVPVPPLAAALGGDPACLVPALQAMAARLNALSPEKRTALIEQHNRLRDAAKATGAERIKARAAAATKVAEPEAAAPSSSKWGEESVRRGMGEKAAATGMQRNGASSSPAAAEKPAPAASKPAAGSPATLSFGGGGSSSGGASAAAATTVVAPPPSSVQPPKPAAAAPAPAAAAPPAPAAAAPAPAAAAAQPAVTPAFPKGPAAAAKPPPPPPPPRDFSKDIAAANKEVDTHDPKVLAQGRESWLYFTVPEKPVAGAQCVVYFNRSQSEPLMHQGRLQMHPKYNTWEVAAPEGDRVDMPHEGRINRGEGVDYYSARVTIPDNAFEMNFVFSNGDGVFDNNSSQNYLVPVTGPMTRDMWIDTAPERAEAAWKLQKEEEERKAAEAAAAALAAKEEADQRKAEDVVGELKREYAAWQKGAAKQELGRWRMLPAMAQPGSVVKLQYNRLGGPLASFDVPQDQNLTLKIGHNNWKAPQDVKMVRSAAPGPAATAATSLAATITGVDLAEEWWEALYSIPDDAAALNFVVTYFEHYDNNEKRDFKVLVDLPSKHTVESWADSMLRDVKNAITRKRLEEEAAAAVVEAERKAKRRAAQAKAEAVRRKQQKHVLFTVPEVPQAGQDVTVYYNPNNGGLPGRQHIWIKGGWNRWRHPKAFGPLEMDPPKEGDHHSVTVTVPKDAYYLDFVFTDAPEHGEYDSNYGLDFHVRVQGSVLMEPPLHVVHIAVEMAPICKVGGLGDVVTSLGRAVQDQGHQVEVILPRYDFFQQSPLLGGTQYETEFDWGGTKIFVSTCIVEGLRCFFIEPRNGMFSGPVYAGQNDGQRFDFFSKAALEFLLRSGRQPDILHCHDWSSAEVARAYWQDYHQFGLWKPNVVLTIHNMDFGQIKLGEAAYYSQRFTTVSPSYAWEIGGHPAIAPNVSKLRGVRNGIDIDIWDPETDQYLPRGFTADTVVEGKKAAREELRKRVNLSGWGDKPMVGVVSRLTKQKGTHLIAHACHRTIDRGGQFVLLGSAPDPKVQAEFQALKDSFGGQDAAFCFAFDEPLSHLIYAACDIIVVPSMFEPCGLTQMIAMRYGAVPVVRQTGGLRDTVFDVDNDKPRAAWEMEGSTDWQADRVDATNGFSFEGTDPDALDYALNRAMDAYYNDRQWFHGLQKRVMEQDWSWNKPAHDYIELYYAALK</sequence>
<feature type="compositionally biased region" description="Low complexity" evidence="9">
    <location>
        <begin position="226"/>
        <end position="237"/>
    </location>
</feature>
<dbReference type="AlphaFoldDB" id="E1ZGA0"/>
<dbReference type="GeneID" id="17354855"/>
<proteinExistence type="inferred from homology"/>
<feature type="compositionally biased region" description="Low complexity" evidence="9">
    <location>
        <begin position="16"/>
        <end position="30"/>
    </location>
</feature>
<reference evidence="11 12" key="1">
    <citation type="journal article" date="2010" name="Plant Cell">
        <title>The Chlorella variabilis NC64A genome reveals adaptation to photosymbiosis, coevolution with viruses, and cryptic sex.</title>
        <authorList>
            <person name="Blanc G."/>
            <person name="Duncan G."/>
            <person name="Agarkova I."/>
            <person name="Borodovsky M."/>
            <person name="Gurnon J."/>
            <person name="Kuo A."/>
            <person name="Lindquist E."/>
            <person name="Lucas S."/>
            <person name="Pangilinan J."/>
            <person name="Polle J."/>
            <person name="Salamov A."/>
            <person name="Terry A."/>
            <person name="Yamada T."/>
            <person name="Dunigan D.D."/>
            <person name="Grigoriev I.V."/>
            <person name="Claverie J.M."/>
            <person name="Van Etten J.L."/>
        </authorList>
    </citation>
    <scope>NUCLEOTIDE SEQUENCE [LARGE SCALE GENOMIC DNA]</scope>
    <source>
        <strain evidence="11 12">NC64A</strain>
    </source>
</reference>
<dbReference type="Gene3D" id="3.40.50.2000">
    <property type="entry name" value="Glycogen Phosphorylase B"/>
    <property type="match status" value="3"/>
</dbReference>
<feature type="domain" description="Carbohydrate binding module family 25" evidence="10">
    <location>
        <begin position="342"/>
        <end position="436"/>
    </location>
</feature>
<dbReference type="GO" id="GO:0004373">
    <property type="term" value="F:alpha-1,4-glucan glucosyltransferase (UDP-glucose donor) activity"/>
    <property type="evidence" value="ECO:0007669"/>
    <property type="project" value="InterPro"/>
</dbReference>
<dbReference type="Pfam" id="PF00534">
    <property type="entry name" value="Glycos_transf_1"/>
    <property type="match status" value="1"/>
</dbReference>
<dbReference type="PANTHER" id="PTHR46083:SF5">
    <property type="entry name" value="STARCH SYNTHASE 3, CHLOROPLASTIC_AMYLOPLASTIC"/>
    <property type="match status" value="1"/>
</dbReference>
<dbReference type="PANTHER" id="PTHR46083">
    <property type="match status" value="1"/>
</dbReference>
<dbReference type="HAMAP" id="MF_00484">
    <property type="entry name" value="Glycogen_synth"/>
    <property type="match status" value="1"/>
</dbReference>
<dbReference type="CDD" id="cd03791">
    <property type="entry name" value="GT5_Glycogen_synthase_DULL1-like"/>
    <property type="match status" value="1"/>
</dbReference>
<feature type="coiled-coil region" evidence="8">
    <location>
        <begin position="451"/>
        <end position="496"/>
    </location>
</feature>
<evidence type="ECO:0000256" key="5">
    <source>
        <dbReference type="ARBA" id="ARBA00022676"/>
    </source>
</evidence>
<dbReference type="RefSeq" id="XP_005847361.1">
    <property type="nucleotide sequence ID" value="XM_005847299.1"/>
</dbReference>
<dbReference type="UniPathway" id="UPA00152"/>
<evidence type="ECO:0000256" key="8">
    <source>
        <dbReference type="SAM" id="Coils"/>
    </source>
</evidence>
<dbReference type="EMBL" id="GL433845">
    <property type="protein sequence ID" value="EFN55259.1"/>
    <property type="molecule type" value="Genomic_DNA"/>
</dbReference>
<accession>E1ZGA0</accession>
<feature type="compositionally biased region" description="Low complexity" evidence="9">
    <location>
        <begin position="283"/>
        <end position="292"/>
    </location>
</feature>
<feature type="region of interest" description="Disordered" evidence="9">
    <location>
        <begin position="149"/>
        <end position="264"/>
    </location>
</feature>
<evidence type="ECO:0000256" key="3">
    <source>
        <dbReference type="ARBA" id="ARBA00010281"/>
    </source>
</evidence>
<keyword evidence="7" id="KW-0750">Starch biosynthesis</keyword>
<feature type="compositionally biased region" description="Low complexity" evidence="9">
    <location>
        <begin position="190"/>
        <end position="214"/>
    </location>
</feature>
<feature type="compositionally biased region" description="Pro residues" evidence="9">
    <location>
        <begin position="238"/>
        <end position="249"/>
    </location>
</feature>
<dbReference type="eggNOG" id="ENOG502QQTU">
    <property type="taxonomic scope" value="Eukaryota"/>
</dbReference>
<dbReference type="Proteomes" id="UP000008141">
    <property type="component" value="Unassembled WGS sequence"/>
</dbReference>
<protein>
    <recommendedName>
        <fullName evidence="4">starch synthase</fullName>
        <ecNumber evidence="4">2.4.1.21</ecNumber>
    </recommendedName>
</protein>
<dbReference type="InterPro" id="IPR005085">
    <property type="entry name" value="CBM25"/>
</dbReference>
<dbReference type="STRING" id="554065.E1ZGA0"/>
<dbReference type="SUPFAM" id="SSF53756">
    <property type="entry name" value="UDP-Glycosyltransferase/glycogen phosphorylase"/>
    <property type="match status" value="1"/>
</dbReference>
<keyword evidence="12" id="KW-1185">Reference proteome</keyword>
<dbReference type="InterPro" id="IPR001296">
    <property type="entry name" value="Glyco_trans_1"/>
</dbReference>
<dbReference type="GO" id="GO:0009011">
    <property type="term" value="F:alpha-1,4-glucan glucosyltransferase (ADP-glucose donor) activity"/>
    <property type="evidence" value="ECO:0007669"/>
    <property type="project" value="UniProtKB-EC"/>
</dbReference>
<evidence type="ECO:0000256" key="1">
    <source>
        <dbReference type="ARBA" id="ARBA00001478"/>
    </source>
</evidence>
<evidence type="ECO:0000259" key="10">
    <source>
        <dbReference type="SMART" id="SM01066"/>
    </source>
</evidence>
<dbReference type="EC" id="2.4.1.21" evidence="4"/>
<evidence type="ECO:0000313" key="11">
    <source>
        <dbReference type="EMBL" id="EFN55259.1"/>
    </source>
</evidence>
<name>E1ZGA0_CHLVA</name>
<evidence type="ECO:0000313" key="12">
    <source>
        <dbReference type="Proteomes" id="UP000008141"/>
    </source>
</evidence>
<feature type="region of interest" description="Disordered" evidence="9">
    <location>
        <begin position="1"/>
        <end position="55"/>
    </location>
</feature>
<evidence type="ECO:0000256" key="7">
    <source>
        <dbReference type="ARBA" id="ARBA00022922"/>
    </source>
</evidence>
<gene>
    <name evidence="11" type="ORF">CHLNCDRAFT_134595</name>
</gene>
<dbReference type="InterPro" id="IPR013534">
    <property type="entry name" value="Starch_synth_cat_dom"/>
</dbReference>
<dbReference type="OMA" id="SPHILHC"/>
<evidence type="ECO:0000256" key="4">
    <source>
        <dbReference type="ARBA" id="ARBA00012588"/>
    </source>
</evidence>
<dbReference type="FunCoup" id="E1ZGA0">
    <property type="interactions" value="357"/>
</dbReference>
<dbReference type="Pfam" id="PF08323">
    <property type="entry name" value="Glyco_transf_5"/>
    <property type="match status" value="1"/>
</dbReference>
<evidence type="ECO:0000256" key="6">
    <source>
        <dbReference type="ARBA" id="ARBA00022679"/>
    </source>
</evidence>
<feature type="compositionally biased region" description="Basic and acidic residues" evidence="9">
    <location>
        <begin position="168"/>
        <end position="178"/>
    </location>
</feature>
<comment type="similarity">
    <text evidence="3">Belongs to the glycosyltransferase 1 family. Bacterial/plant glycogen synthase subfamily.</text>
</comment>
<dbReference type="Pfam" id="PF16760">
    <property type="entry name" value="CBM53"/>
    <property type="match status" value="2"/>
</dbReference>
<feature type="compositionally biased region" description="Low complexity" evidence="9">
    <location>
        <begin position="149"/>
        <end position="166"/>
    </location>
</feature>
<evidence type="ECO:0000256" key="2">
    <source>
        <dbReference type="ARBA" id="ARBA00004727"/>
    </source>
</evidence>
<dbReference type="GO" id="GO:0019252">
    <property type="term" value="P:starch biosynthetic process"/>
    <property type="evidence" value="ECO:0007669"/>
    <property type="project" value="UniProtKB-UniPathway"/>
</dbReference>
<evidence type="ECO:0000256" key="9">
    <source>
        <dbReference type="SAM" id="MobiDB-lite"/>
    </source>
</evidence>
<keyword evidence="5" id="KW-0328">Glycosyltransferase</keyword>
<dbReference type="Gene3D" id="2.60.40.10">
    <property type="entry name" value="Immunoglobulins"/>
    <property type="match status" value="2"/>
</dbReference>
<dbReference type="InterPro" id="IPR013783">
    <property type="entry name" value="Ig-like_fold"/>
</dbReference>
<dbReference type="KEGG" id="cvr:CHLNCDRAFT_134595"/>
<keyword evidence="6" id="KW-0808">Transferase</keyword>
<keyword evidence="8" id="KW-0175">Coiled coil</keyword>
<dbReference type="SMART" id="SM01066">
    <property type="entry name" value="CBM_25"/>
    <property type="match status" value="2"/>
</dbReference>
<feature type="compositionally biased region" description="Basic residues" evidence="9">
    <location>
        <begin position="31"/>
        <end position="42"/>
    </location>
</feature>
<dbReference type="InterPro" id="IPR011835">
    <property type="entry name" value="GS/SS"/>
</dbReference>
<dbReference type="GO" id="GO:2001070">
    <property type="term" value="F:starch binding"/>
    <property type="evidence" value="ECO:0007669"/>
    <property type="project" value="InterPro"/>
</dbReference>
<organism evidence="12">
    <name type="scientific">Chlorella variabilis</name>
    <name type="common">Green alga</name>
    <dbReference type="NCBI Taxonomy" id="554065"/>
    <lineage>
        <taxon>Eukaryota</taxon>
        <taxon>Viridiplantae</taxon>
        <taxon>Chlorophyta</taxon>
        <taxon>core chlorophytes</taxon>
        <taxon>Trebouxiophyceae</taxon>
        <taxon>Chlorellales</taxon>
        <taxon>Chlorellaceae</taxon>
        <taxon>Chlorella clade</taxon>
        <taxon>Chlorella</taxon>
    </lineage>
</organism>
<comment type="pathway">
    <text evidence="2">Glycan biosynthesis; starch biosynthesis.</text>
</comment>
<feature type="region of interest" description="Disordered" evidence="9">
    <location>
        <begin position="283"/>
        <end position="306"/>
    </location>
</feature>
<dbReference type="OrthoDB" id="2018403at2759"/>
<feature type="domain" description="Carbohydrate binding module family 25" evidence="10">
    <location>
        <begin position="703"/>
        <end position="791"/>
    </location>
</feature>
<dbReference type="InParanoid" id="E1ZGA0"/>
<comment type="catalytic activity">
    <reaction evidence="1">
        <text>[(1-&gt;4)-alpha-D-glucosyl](n) + ADP-alpha-D-glucose = [(1-&gt;4)-alpha-D-glucosyl](n+1) + ADP + H(+)</text>
        <dbReference type="Rhea" id="RHEA:18189"/>
        <dbReference type="Rhea" id="RHEA-COMP:9584"/>
        <dbReference type="Rhea" id="RHEA-COMP:9587"/>
        <dbReference type="ChEBI" id="CHEBI:15378"/>
        <dbReference type="ChEBI" id="CHEBI:15444"/>
        <dbReference type="ChEBI" id="CHEBI:57498"/>
        <dbReference type="ChEBI" id="CHEBI:456216"/>
        <dbReference type="EC" id="2.4.1.21"/>
    </reaction>
</comment>